<dbReference type="GeneID" id="113855488"/>
<dbReference type="GO" id="GO:0016567">
    <property type="term" value="P:protein ubiquitination"/>
    <property type="evidence" value="ECO:0007669"/>
    <property type="project" value="TreeGrafter"/>
</dbReference>
<evidence type="ECO:0000313" key="5">
    <source>
        <dbReference type="RefSeq" id="XP_027342935.1"/>
    </source>
</evidence>
<evidence type="ECO:0000313" key="4">
    <source>
        <dbReference type="Proteomes" id="UP000694853"/>
    </source>
</evidence>
<dbReference type="KEGG" id="aprc:113855488"/>
<dbReference type="PROSITE" id="PS50089">
    <property type="entry name" value="ZF_RING_2"/>
    <property type="match status" value="1"/>
</dbReference>
<dbReference type="PANTHER" id="PTHR45676:SF61">
    <property type="entry name" value="RING-TYPE DOMAIN-CONTAINING PROTEIN"/>
    <property type="match status" value="1"/>
</dbReference>
<feature type="domain" description="RING-type" evidence="3">
    <location>
        <begin position="141"/>
        <end position="183"/>
    </location>
</feature>
<dbReference type="Pfam" id="PF13639">
    <property type="entry name" value="zf-RING_2"/>
    <property type="match status" value="1"/>
</dbReference>
<reference evidence="4" key="1">
    <citation type="journal article" date="2019" name="Toxins">
        <title>Detection of Abrin-Like and Prepropulchellin-Like Toxin Genes and Transcripts Using Whole Genome Sequencing and Full-Length Transcript Sequencing of Abrus precatorius.</title>
        <authorList>
            <person name="Hovde B.T."/>
            <person name="Daligault H.E."/>
            <person name="Hanschen E.R."/>
            <person name="Kunde Y.A."/>
            <person name="Johnson M.B."/>
            <person name="Starkenburg S.R."/>
            <person name="Johnson S.L."/>
        </authorList>
    </citation>
    <scope>NUCLEOTIDE SEQUENCE [LARGE SCALE GENOMIC DNA]</scope>
</reference>
<dbReference type="OrthoDB" id="9984778at2759"/>
<dbReference type="RefSeq" id="XP_027342935.1">
    <property type="nucleotide sequence ID" value="XM_027487134.1"/>
</dbReference>
<dbReference type="Proteomes" id="UP000694853">
    <property type="component" value="Unplaced"/>
</dbReference>
<keyword evidence="1" id="KW-0479">Metal-binding</keyword>
<dbReference type="GO" id="GO:0008270">
    <property type="term" value="F:zinc ion binding"/>
    <property type="evidence" value="ECO:0007669"/>
    <property type="project" value="UniProtKB-KW"/>
</dbReference>
<keyword evidence="4" id="KW-1185">Reference proteome</keyword>
<dbReference type="SUPFAM" id="SSF57850">
    <property type="entry name" value="RING/U-box"/>
    <property type="match status" value="1"/>
</dbReference>
<keyword evidence="1" id="KW-0862">Zinc</keyword>
<gene>
    <name evidence="5" type="primary">LOC113855488</name>
</gene>
<dbReference type="AlphaFoldDB" id="A0A8B8KGJ0"/>
<keyword evidence="2" id="KW-0812">Transmembrane</keyword>
<organism evidence="4 5">
    <name type="scientific">Abrus precatorius</name>
    <name type="common">Indian licorice</name>
    <name type="synonym">Glycine abrus</name>
    <dbReference type="NCBI Taxonomy" id="3816"/>
    <lineage>
        <taxon>Eukaryota</taxon>
        <taxon>Viridiplantae</taxon>
        <taxon>Streptophyta</taxon>
        <taxon>Embryophyta</taxon>
        <taxon>Tracheophyta</taxon>
        <taxon>Spermatophyta</taxon>
        <taxon>Magnoliopsida</taxon>
        <taxon>eudicotyledons</taxon>
        <taxon>Gunneridae</taxon>
        <taxon>Pentapetalae</taxon>
        <taxon>rosids</taxon>
        <taxon>fabids</taxon>
        <taxon>Fabales</taxon>
        <taxon>Fabaceae</taxon>
        <taxon>Papilionoideae</taxon>
        <taxon>50 kb inversion clade</taxon>
        <taxon>NPAAA clade</taxon>
        <taxon>indigoferoid/millettioid clade</taxon>
        <taxon>Abreae</taxon>
        <taxon>Abrus</taxon>
    </lineage>
</organism>
<dbReference type="InterPro" id="IPR013083">
    <property type="entry name" value="Znf_RING/FYVE/PHD"/>
</dbReference>
<evidence type="ECO:0000256" key="1">
    <source>
        <dbReference type="PROSITE-ProRule" id="PRU00175"/>
    </source>
</evidence>
<dbReference type="SMART" id="SM00184">
    <property type="entry name" value="RING"/>
    <property type="match status" value="1"/>
</dbReference>
<keyword evidence="2" id="KW-1133">Transmembrane helix</keyword>
<dbReference type="PANTHER" id="PTHR45676">
    <property type="entry name" value="RING-H2 FINGER PROTEIN ATL51-RELATED"/>
    <property type="match status" value="1"/>
</dbReference>
<dbReference type="InterPro" id="IPR001841">
    <property type="entry name" value="Znf_RING"/>
</dbReference>
<dbReference type="CDD" id="cd16454">
    <property type="entry name" value="RING-H2_PA-TM-RING"/>
    <property type="match status" value="1"/>
</dbReference>
<proteinExistence type="predicted"/>
<accession>A0A8B8KGJ0</accession>
<sequence length="186" mass="21737">MAEFTELFPLGQKLDGLMHMYVYIVTFDLQTVVIVGIIVTLFFFIFYQILNGLFYWLMERRPNEHDLEEGNTHLAYGASDPSHQVTIFHALVHSNLQAWTLVTAFEGMFDEKRGQMLRTFKKLPPLVNYGRHHMIRNCGECAICLEDFQVGQCCQVFPVCNHFFHSDCIDHWLQKKLTCPICRSRI</sequence>
<reference evidence="5" key="2">
    <citation type="submission" date="2025-08" db="UniProtKB">
        <authorList>
            <consortium name="RefSeq"/>
        </authorList>
    </citation>
    <scope>IDENTIFICATION</scope>
    <source>
        <tissue evidence="5">Young leaves</tissue>
    </source>
</reference>
<keyword evidence="1" id="KW-0863">Zinc-finger</keyword>
<keyword evidence="2" id="KW-0472">Membrane</keyword>
<feature type="transmembrane region" description="Helical" evidence="2">
    <location>
        <begin position="20"/>
        <end position="50"/>
    </location>
</feature>
<name>A0A8B8KGJ0_ABRPR</name>
<evidence type="ECO:0000256" key="2">
    <source>
        <dbReference type="SAM" id="Phobius"/>
    </source>
</evidence>
<evidence type="ECO:0000259" key="3">
    <source>
        <dbReference type="PROSITE" id="PS50089"/>
    </source>
</evidence>
<dbReference type="Gene3D" id="3.30.40.10">
    <property type="entry name" value="Zinc/RING finger domain, C3HC4 (zinc finger)"/>
    <property type="match status" value="1"/>
</dbReference>
<protein>
    <submittedName>
        <fullName evidence="5">RING-H2 finger protein ATL19</fullName>
    </submittedName>
</protein>